<sequence length="41" mass="4639">MIILASNPGIPAHKRLEVERLIDKNQGLFRSADRDFPPLIP</sequence>
<reference evidence="1 2" key="1">
    <citation type="submission" date="2018-09" db="EMBL/GenBank/DDBJ databases">
        <title>Evolutionary history of phycoerythrin pigmentation in the water bloom-forming cyanobacterium Microcystis aeruginosa.</title>
        <authorList>
            <person name="Tanabe Y."/>
            <person name="Tanabe Y."/>
            <person name="Yamaguchi H."/>
        </authorList>
    </citation>
    <scope>NUCLEOTIDE SEQUENCE [LARGE SCALE GENOMIC DNA]</scope>
    <source>
        <strain evidence="1 2">NIES-2519</strain>
    </source>
</reference>
<proteinExistence type="predicted"/>
<dbReference type="Proteomes" id="UP000323569">
    <property type="component" value="Unassembled WGS sequence"/>
</dbReference>
<evidence type="ECO:0000313" key="1">
    <source>
        <dbReference type="EMBL" id="GCA69677.1"/>
    </source>
</evidence>
<name>A0A5A5R930_MICAE</name>
<dbReference type="EMBL" id="BHVO01000013">
    <property type="protein sequence ID" value="GCA69677.1"/>
    <property type="molecule type" value="Genomic_DNA"/>
</dbReference>
<comment type="caution">
    <text evidence="1">The sequence shown here is derived from an EMBL/GenBank/DDBJ whole genome shotgun (WGS) entry which is preliminary data.</text>
</comment>
<protein>
    <submittedName>
        <fullName evidence="1">Uncharacterized protein</fullName>
    </submittedName>
</protein>
<gene>
    <name evidence="1" type="ORF">MiYa_01206</name>
</gene>
<organism evidence="1 2">
    <name type="scientific">Microcystis aeruginosa NIES-2519</name>
    <dbReference type="NCBI Taxonomy" id="2303981"/>
    <lineage>
        <taxon>Bacteria</taxon>
        <taxon>Bacillati</taxon>
        <taxon>Cyanobacteriota</taxon>
        <taxon>Cyanophyceae</taxon>
        <taxon>Oscillatoriophycideae</taxon>
        <taxon>Chroococcales</taxon>
        <taxon>Microcystaceae</taxon>
        <taxon>Microcystis</taxon>
    </lineage>
</organism>
<dbReference type="AlphaFoldDB" id="A0A5A5R930"/>
<evidence type="ECO:0000313" key="2">
    <source>
        <dbReference type="Proteomes" id="UP000323569"/>
    </source>
</evidence>
<accession>A0A5A5R930</accession>